<keyword evidence="3" id="KW-1185">Reference proteome</keyword>
<accession>A0A5E6MJB6</accession>
<dbReference type="AlphaFoldDB" id="A0A5E6MJB6"/>
<dbReference type="OrthoDB" id="193951at2"/>
<dbReference type="InterPro" id="IPR036873">
    <property type="entry name" value="Rhodanese-like_dom_sf"/>
</dbReference>
<protein>
    <recommendedName>
        <fullName evidence="1">Rhodanese domain-containing protein</fullName>
    </recommendedName>
</protein>
<dbReference type="Gene3D" id="3.40.250.10">
    <property type="entry name" value="Rhodanese-like domain"/>
    <property type="match status" value="1"/>
</dbReference>
<sequence length="165" mass="18089">MIPLPLRPPRLLLGLLLLLSLWGTPSLRGEESPIEITPKDPWTTSDILQPNDLLAWMKSGKPAVVIDQVGFPFLYKAGHIPGSVHVGTGKDPEGIEALKKAVSGLPKDKTIVLYCGCCPWDVCPNIRPAFATLKALGFTQAKVLYLPEDFAKDWTRKGYPTEKGE</sequence>
<dbReference type="SUPFAM" id="SSF52821">
    <property type="entry name" value="Rhodanese/Cell cycle control phosphatase"/>
    <property type="match status" value="1"/>
</dbReference>
<feature type="domain" description="Rhodanese" evidence="1">
    <location>
        <begin position="60"/>
        <end position="163"/>
    </location>
</feature>
<evidence type="ECO:0000313" key="2">
    <source>
        <dbReference type="EMBL" id="VVM05602.1"/>
    </source>
</evidence>
<dbReference type="PROSITE" id="PS50206">
    <property type="entry name" value="RHODANESE_3"/>
    <property type="match status" value="1"/>
</dbReference>
<name>A0A5E6MJB6_9BACT</name>
<reference evidence="2 3" key="1">
    <citation type="submission" date="2019-09" db="EMBL/GenBank/DDBJ databases">
        <authorList>
            <person name="Cremers G."/>
        </authorList>
    </citation>
    <scope>NUCLEOTIDE SEQUENCE [LARGE SCALE GENOMIC DNA]</scope>
    <source>
        <strain evidence="2">4A</strain>
    </source>
</reference>
<dbReference type="RefSeq" id="WP_142659611.1">
    <property type="nucleotide sequence ID" value="NZ_CABFVA020000025.1"/>
</dbReference>
<organism evidence="2 3">
    <name type="scientific">Methylacidimicrobium tartarophylax</name>
    <dbReference type="NCBI Taxonomy" id="1041768"/>
    <lineage>
        <taxon>Bacteria</taxon>
        <taxon>Pseudomonadati</taxon>
        <taxon>Verrucomicrobiota</taxon>
        <taxon>Methylacidimicrobium</taxon>
    </lineage>
</organism>
<dbReference type="Pfam" id="PF00581">
    <property type="entry name" value="Rhodanese"/>
    <property type="match status" value="1"/>
</dbReference>
<evidence type="ECO:0000313" key="3">
    <source>
        <dbReference type="Proteomes" id="UP000334923"/>
    </source>
</evidence>
<dbReference type="Proteomes" id="UP000334923">
    <property type="component" value="Unassembled WGS sequence"/>
</dbReference>
<dbReference type="EMBL" id="CABFVA020000025">
    <property type="protein sequence ID" value="VVM05602.1"/>
    <property type="molecule type" value="Genomic_DNA"/>
</dbReference>
<dbReference type="CDD" id="cd00158">
    <property type="entry name" value="RHOD"/>
    <property type="match status" value="1"/>
</dbReference>
<gene>
    <name evidence="2" type="ORF">MAMT_00685</name>
</gene>
<evidence type="ECO:0000259" key="1">
    <source>
        <dbReference type="PROSITE" id="PS50206"/>
    </source>
</evidence>
<proteinExistence type="predicted"/>
<dbReference type="InterPro" id="IPR001763">
    <property type="entry name" value="Rhodanese-like_dom"/>
</dbReference>